<evidence type="ECO:0000256" key="1">
    <source>
        <dbReference type="ARBA" id="ARBA00022729"/>
    </source>
</evidence>
<dbReference type="InterPro" id="IPR049712">
    <property type="entry name" value="Poly_export"/>
</dbReference>
<dbReference type="GO" id="GO:0015159">
    <property type="term" value="F:polysaccharide transmembrane transporter activity"/>
    <property type="evidence" value="ECO:0007669"/>
    <property type="project" value="InterPro"/>
</dbReference>
<evidence type="ECO:0000259" key="4">
    <source>
        <dbReference type="Pfam" id="PF10531"/>
    </source>
</evidence>
<keyword evidence="1 2" id="KW-0732">Signal</keyword>
<dbReference type="PANTHER" id="PTHR33619">
    <property type="entry name" value="POLYSACCHARIDE EXPORT PROTEIN GFCE-RELATED"/>
    <property type="match status" value="1"/>
</dbReference>
<feature type="domain" description="Soluble ligand binding" evidence="4">
    <location>
        <begin position="112"/>
        <end position="157"/>
    </location>
</feature>
<accession>A0A1S7LJD8</accession>
<dbReference type="InterPro" id="IPR003715">
    <property type="entry name" value="Poly_export_N"/>
</dbReference>
<protein>
    <submittedName>
        <fullName evidence="5">Putative Polysaccharide export protein</fullName>
    </submittedName>
</protein>
<dbReference type="Gene3D" id="3.10.560.10">
    <property type="entry name" value="Outer membrane lipoprotein wza domain like"/>
    <property type="match status" value="1"/>
</dbReference>
<feature type="domain" description="Polysaccharide export protein N-terminal" evidence="3">
    <location>
        <begin position="34"/>
        <end position="106"/>
    </location>
</feature>
<dbReference type="EMBL" id="LO017727">
    <property type="protein sequence ID" value="CRH06728.1"/>
    <property type="molecule type" value="Genomic_DNA"/>
</dbReference>
<dbReference type="Gene3D" id="3.30.1950.10">
    <property type="entry name" value="wza like domain"/>
    <property type="match status" value="1"/>
</dbReference>
<feature type="chain" id="PRO_5012887730" evidence="2">
    <location>
        <begin position="27"/>
        <end position="185"/>
    </location>
</feature>
<dbReference type="Pfam" id="PF10531">
    <property type="entry name" value="SLBB"/>
    <property type="match status" value="1"/>
</dbReference>
<evidence type="ECO:0000259" key="3">
    <source>
        <dbReference type="Pfam" id="PF02563"/>
    </source>
</evidence>
<dbReference type="Pfam" id="PF02563">
    <property type="entry name" value="Poly_export"/>
    <property type="match status" value="1"/>
</dbReference>
<sequence length="185" mass="20444">MRSRLAFGAFLVNLLSVVLFSFYAHAQSDGSLRTQYRLGPGDEIQIIVNDEPDLTTQAKVGSDGNISYAFIGELRVQGLTPQALERRLKDLLLDGYLKRPIVSVTILNYRMLYVNGEVNAAGGYPYRPGLTVRKVVSLAGGFTDRADRRRVTVIRGGDASHTEQPIGLDDPIYPDDIVTVPEGFW</sequence>
<dbReference type="AlphaFoldDB" id="A0A1S7LJD8"/>
<feature type="signal peptide" evidence="2">
    <location>
        <begin position="1"/>
        <end position="26"/>
    </location>
</feature>
<proteinExistence type="predicted"/>
<name>A0A1S7LJD8_MAGMO</name>
<organism evidence="5">
    <name type="scientific">Magnetococcus massalia (strain MO-1)</name>
    <dbReference type="NCBI Taxonomy" id="451514"/>
    <lineage>
        <taxon>Bacteria</taxon>
        <taxon>Pseudomonadati</taxon>
        <taxon>Pseudomonadota</taxon>
        <taxon>Magnetococcia</taxon>
        <taxon>Magnetococcales</taxon>
        <taxon>Magnetococcaceae</taxon>
        <taxon>Magnetococcus</taxon>
    </lineage>
</organism>
<evidence type="ECO:0000256" key="2">
    <source>
        <dbReference type="SAM" id="SignalP"/>
    </source>
</evidence>
<evidence type="ECO:0000313" key="5">
    <source>
        <dbReference type="EMBL" id="CRH06728.1"/>
    </source>
</evidence>
<dbReference type="SUPFAM" id="SSF142984">
    <property type="entry name" value="Nqo1 middle domain-like"/>
    <property type="match status" value="1"/>
</dbReference>
<dbReference type="InterPro" id="IPR019554">
    <property type="entry name" value="Soluble_ligand-bd"/>
</dbReference>
<gene>
    <name evidence="5" type="ORF">MAGMO_2571</name>
</gene>
<dbReference type="PANTHER" id="PTHR33619:SF3">
    <property type="entry name" value="POLYSACCHARIDE EXPORT PROTEIN GFCE-RELATED"/>
    <property type="match status" value="1"/>
</dbReference>
<reference evidence="5" key="1">
    <citation type="submission" date="2015-04" db="EMBL/GenBank/DDBJ databases">
        <authorList>
            <person name="Syromyatnikov M.Y."/>
            <person name="Popov V.N."/>
        </authorList>
    </citation>
    <scope>NUCLEOTIDE SEQUENCE</scope>
    <source>
        <strain evidence="5">MO-1</strain>
    </source>
</reference>